<keyword evidence="4 6" id="KW-0863">Zinc-finger</keyword>
<organism evidence="8 9">
    <name type="scientific">Aspergillus sydowii CBS 593.65</name>
    <dbReference type="NCBI Taxonomy" id="1036612"/>
    <lineage>
        <taxon>Eukaryota</taxon>
        <taxon>Fungi</taxon>
        <taxon>Dikarya</taxon>
        <taxon>Ascomycota</taxon>
        <taxon>Pezizomycotina</taxon>
        <taxon>Eurotiomycetes</taxon>
        <taxon>Eurotiomycetidae</taxon>
        <taxon>Eurotiales</taxon>
        <taxon>Aspergillaceae</taxon>
        <taxon>Aspergillus</taxon>
        <taxon>Aspergillus subgen. Nidulantes</taxon>
    </lineage>
</organism>
<dbReference type="GO" id="GO:0008270">
    <property type="term" value="F:zinc ion binding"/>
    <property type="evidence" value="ECO:0007669"/>
    <property type="project" value="UniProtKB-KW"/>
</dbReference>
<evidence type="ECO:0000313" key="9">
    <source>
        <dbReference type="Proteomes" id="UP000184356"/>
    </source>
</evidence>
<dbReference type="FunFam" id="3.30.160.60:FF:002343">
    <property type="entry name" value="Zinc finger protein 33A"/>
    <property type="match status" value="1"/>
</dbReference>
<proteinExistence type="inferred from homology"/>
<dbReference type="InterPro" id="IPR013087">
    <property type="entry name" value="Znf_C2H2_type"/>
</dbReference>
<keyword evidence="9" id="KW-1185">Reference proteome</keyword>
<dbReference type="VEuPathDB" id="FungiDB:ASPSYDRAFT_196380"/>
<evidence type="ECO:0000256" key="1">
    <source>
        <dbReference type="ARBA" id="ARBA00006991"/>
    </source>
</evidence>
<dbReference type="Gene3D" id="3.30.160.60">
    <property type="entry name" value="Classic Zinc Finger"/>
    <property type="match status" value="4"/>
</dbReference>
<dbReference type="EMBL" id="KV878583">
    <property type="protein sequence ID" value="OJJ62590.1"/>
    <property type="molecule type" value="Genomic_DNA"/>
</dbReference>
<gene>
    <name evidence="8" type="ORF">ASPSYDRAFT_196380</name>
</gene>
<feature type="domain" description="C2H2-type" evidence="7">
    <location>
        <begin position="9"/>
        <end position="38"/>
    </location>
</feature>
<protein>
    <recommendedName>
        <fullName evidence="7">C2H2-type domain-containing protein</fullName>
    </recommendedName>
</protein>
<keyword evidence="5" id="KW-0862">Zinc</keyword>
<dbReference type="FunFam" id="3.30.160.60:FF:000002">
    <property type="entry name" value="Zinc finger protein 1 homolog"/>
    <property type="match status" value="1"/>
</dbReference>
<dbReference type="PROSITE" id="PS50157">
    <property type="entry name" value="ZINC_FINGER_C2H2_2"/>
    <property type="match status" value="4"/>
</dbReference>
<dbReference type="Proteomes" id="UP000184356">
    <property type="component" value="Unassembled WGS sequence"/>
</dbReference>
<evidence type="ECO:0000259" key="7">
    <source>
        <dbReference type="PROSITE" id="PS50157"/>
    </source>
</evidence>
<comment type="similarity">
    <text evidence="1">Belongs to the krueppel C2H2-type zinc-finger protein family.</text>
</comment>
<feature type="domain" description="C2H2-type" evidence="7">
    <location>
        <begin position="99"/>
        <end position="129"/>
    </location>
</feature>
<dbReference type="GO" id="GO:0005667">
    <property type="term" value="C:transcription regulator complex"/>
    <property type="evidence" value="ECO:0007669"/>
    <property type="project" value="TreeGrafter"/>
</dbReference>
<dbReference type="GO" id="GO:0000981">
    <property type="term" value="F:DNA-binding transcription factor activity, RNA polymerase II-specific"/>
    <property type="evidence" value="ECO:0007669"/>
    <property type="project" value="TreeGrafter"/>
</dbReference>
<keyword evidence="3" id="KW-0677">Repeat</keyword>
<sequence length="276" mass="31531">MGSSGRRDFMCLWRNCGKCFYRNSDLRRHYRVHTNERPYHCNVKGCNKSFAQRSALTVHSRTHTGEKPFVCGFEGCHSAFSDSSSLTRHRGIHTDRREYVCPDPTCKRSFRRKATLTNHQYSSHALDLAIQTLSNAYTASEKQQEQEQLCLPPAPVSPLLQQTDPCLLPQQGYWNSYHPNMATSTPEFAFHQNLPMAPFSATTVPFQAQAQITPYNRNISKSAQPLPSSLEAQYAQSHYLQLVQQQQQYLQLSQHQKQQQPPVYDQCPVDTGAAMF</sequence>
<dbReference type="STRING" id="1036612.A0A1L9TT07"/>
<evidence type="ECO:0000256" key="5">
    <source>
        <dbReference type="ARBA" id="ARBA00022833"/>
    </source>
</evidence>
<dbReference type="PANTHER" id="PTHR14003:SF22">
    <property type="entry name" value="FINGER DOMAIN PROTEIN, PUTATIVE (AFU_ORTHOLOGUE AFUA_4G11480)-RELATED"/>
    <property type="match status" value="1"/>
</dbReference>
<accession>A0A1L9TT07</accession>
<dbReference type="GO" id="GO:0000785">
    <property type="term" value="C:chromatin"/>
    <property type="evidence" value="ECO:0007669"/>
    <property type="project" value="TreeGrafter"/>
</dbReference>
<dbReference type="RefSeq" id="XP_040706396.1">
    <property type="nucleotide sequence ID" value="XM_040843726.1"/>
</dbReference>
<evidence type="ECO:0000256" key="2">
    <source>
        <dbReference type="ARBA" id="ARBA00022723"/>
    </source>
</evidence>
<evidence type="ECO:0000256" key="6">
    <source>
        <dbReference type="PROSITE-ProRule" id="PRU00042"/>
    </source>
</evidence>
<reference evidence="9" key="1">
    <citation type="journal article" date="2017" name="Genome Biol.">
        <title>Comparative genomics reveals high biological diversity and specific adaptations in the industrially and medically important fungal genus Aspergillus.</title>
        <authorList>
            <person name="de Vries R.P."/>
            <person name="Riley R."/>
            <person name="Wiebenga A."/>
            <person name="Aguilar-Osorio G."/>
            <person name="Amillis S."/>
            <person name="Uchima C.A."/>
            <person name="Anderluh G."/>
            <person name="Asadollahi M."/>
            <person name="Askin M."/>
            <person name="Barry K."/>
            <person name="Battaglia E."/>
            <person name="Bayram O."/>
            <person name="Benocci T."/>
            <person name="Braus-Stromeyer S.A."/>
            <person name="Caldana C."/>
            <person name="Canovas D."/>
            <person name="Cerqueira G.C."/>
            <person name="Chen F."/>
            <person name="Chen W."/>
            <person name="Choi C."/>
            <person name="Clum A."/>
            <person name="Dos Santos R.A."/>
            <person name="Damasio A.R."/>
            <person name="Diallinas G."/>
            <person name="Emri T."/>
            <person name="Fekete E."/>
            <person name="Flipphi M."/>
            <person name="Freyberg S."/>
            <person name="Gallo A."/>
            <person name="Gournas C."/>
            <person name="Habgood R."/>
            <person name="Hainaut M."/>
            <person name="Harispe M.L."/>
            <person name="Henrissat B."/>
            <person name="Hilden K.S."/>
            <person name="Hope R."/>
            <person name="Hossain A."/>
            <person name="Karabika E."/>
            <person name="Karaffa L."/>
            <person name="Karanyi Z."/>
            <person name="Krasevec N."/>
            <person name="Kuo A."/>
            <person name="Kusch H."/>
            <person name="LaButti K."/>
            <person name="Lagendijk E.L."/>
            <person name="Lapidus A."/>
            <person name="Levasseur A."/>
            <person name="Lindquist E."/>
            <person name="Lipzen A."/>
            <person name="Logrieco A.F."/>
            <person name="MacCabe A."/>
            <person name="Maekelae M.R."/>
            <person name="Malavazi I."/>
            <person name="Melin P."/>
            <person name="Meyer V."/>
            <person name="Mielnichuk N."/>
            <person name="Miskei M."/>
            <person name="Molnar A.P."/>
            <person name="Mule G."/>
            <person name="Ngan C.Y."/>
            <person name="Orejas M."/>
            <person name="Orosz E."/>
            <person name="Ouedraogo J.P."/>
            <person name="Overkamp K.M."/>
            <person name="Park H.-S."/>
            <person name="Perrone G."/>
            <person name="Piumi F."/>
            <person name="Punt P.J."/>
            <person name="Ram A.F."/>
            <person name="Ramon A."/>
            <person name="Rauscher S."/>
            <person name="Record E."/>
            <person name="Riano-Pachon D.M."/>
            <person name="Robert V."/>
            <person name="Roehrig J."/>
            <person name="Ruller R."/>
            <person name="Salamov A."/>
            <person name="Salih N.S."/>
            <person name="Samson R.A."/>
            <person name="Sandor E."/>
            <person name="Sanguinetti M."/>
            <person name="Schuetze T."/>
            <person name="Sepcic K."/>
            <person name="Shelest E."/>
            <person name="Sherlock G."/>
            <person name="Sophianopoulou V."/>
            <person name="Squina F.M."/>
            <person name="Sun H."/>
            <person name="Susca A."/>
            <person name="Todd R.B."/>
            <person name="Tsang A."/>
            <person name="Unkles S.E."/>
            <person name="van de Wiele N."/>
            <person name="van Rossen-Uffink D."/>
            <person name="Oliveira J.V."/>
            <person name="Vesth T.C."/>
            <person name="Visser J."/>
            <person name="Yu J.-H."/>
            <person name="Zhou M."/>
            <person name="Andersen M.R."/>
            <person name="Archer D.B."/>
            <person name="Baker S.E."/>
            <person name="Benoit I."/>
            <person name="Brakhage A.A."/>
            <person name="Braus G.H."/>
            <person name="Fischer R."/>
            <person name="Frisvad J.C."/>
            <person name="Goldman G.H."/>
            <person name="Houbraken J."/>
            <person name="Oakley B."/>
            <person name="Pocsi I."/>
            <person name="Scazzocchio C."/>
            <person name="Seiboth B."/>
            <person name="vanKuyk P.A."/>
            <person name="Wortman J."/>
            <person name="Dyer P.S."/>
            <person name="Grigoriev I.V."/>
        </authorList>
    </citation>
    <scope>NUCLEOTIDE SEQUENCE [LARGE SCALE GENOMIC DNA]</scope>
    <source>
        <strain evidence="9">CBS 593.65</strain>
    </source>
</reference>
<dbReference type="Pfam" id="PF00096">
    <property type="entry name" value="zf-C2H2"/>
    <property type="match status" value="4"/>
</dbReference>
<dbReference type="InterPro" id="IPR036236">
    <property type="entry name" value="Znf_C2H2_sf"/>
</dbReference>
<evidence type="ECO:0000256" key="3">
    <source>
        <dbReference type="ARBA" id="ARBA00022737"/>
    </source>
</evidence>
<dbReference type="SUPFAM" id="SSF57667">
    <property type="entry name" value="beta-beta-alpha zinc fingers"/>
    <property type="match status" value="2"/>
</dbReference>
<dbReference type="AlphaFoldDB" id="A0A1L9TT07"/>
<dbReference type="PROSITE" id="PS00028">
    <property type="entry name" value="ZINC_FINGER_C2H2_1"/>
    <property type="match status" value="4"/>
</dbReference>
<evidence type="ECO:0000256" key="4">
    <source>
        <dbReference type="ARBA" id="ARBA00022771"/>
    </source>
</evidence>
<evidence type="ECO:0000313" key="8">
    <source>
        <dbReference type="EMBL" id="OJJ62590.1"/>
    </source>
</evidence>
<dbReference type="OrthoDB" id="3437960at2759"/>
<keyword evidence="2" id="KW-0479">Metal-binding</keyword>
<feature type="domain" description="C2H2-type" evidence="7">
    <location>
        <begin position="69"/>
        <end position="98"/>
    </location>
</feature>
<feature type="domain" description="C2H2-type" evidence="7">
    <location>
        <begin position="39"/>
        <end position="68"/>
    </location>
</feature>
<dbReference type="PANTHER" id="PTHR14003">
    <property type="entry name" value="TRANSCRIPTIONAL REPRESSOR PROTEIN YY"/>
    <property type="match status" value="1"/>
</dbReference>
<dbReference type="SMART" id="SM00355">
    <property type="entry name" value="ZnF_C2H2"/>
    <property type="match status" value="4"/>
</dbReference>
<name>A0A1L9TT07_9EURO</name>
<dbReference type="GO" id="GO:0000978">
    <property type="term" value="F:RNA polymerase II cis-regulatory region sequence-specific DNA binding"/>
    <property type="evidence" value="ECO:0007669"/>
    <property type="project" value="TreeGrafter"/>
</dbReference>
<dbReference type="GeneID" id="63759799"/>